<dbReference type="STRING" id="749222.Nitsa_1624"/>
<dbReference type="Gene3D" id="3.10.20.30">
    <property type="match status" value="1"/>
</dbReference>
<dbReference type="SUPFAM" id="SSF54285">
    <property type="entry name" value="MoaD/ThiS"/>
    <property type="match status" value="1"/>
</dbReference>
<dbReference type="KEGG" id="nsa:Nitsa_1624"/>
<dbReference type="Pfam" id="PF02597">
    <property type="entry name" value="ThiS"/>
    <property type="match status" value="1"/>
</dbReference>
<dbReference type="eggNOG" id="COG2104">
    <property type="taxonomic scope" value="Bacteria"/>
</dbReference>
<sequence length="66" mass="7430">MTVTVNGERREIESGTTLEALIKELGIGKKVMAAAVNMEIVKKDRWPRHRLQEDDRVELLHFVGGG</sequence>
<dbReference type="NCBIfam" id="TIGR01683">
    <property type="entry name" value="thiS"/>
    <property type="match status" value="1"/>
</dbReference>
<protein>
    <submittedName>
        <fullName evidence="1">Sulfur carrier protein ThiS</fullName>
    </submittedName>
</protein>
<organism evidence="1 2">
    <name type="scientific">Nitratifractor salsuginis (strain DSM 16511 / JCM 12458 / E9I37-1)</name>
    <dbReference type="NCBI Taxonomy" id="749222"/>
    <lineage>
        <taxon>Bacteria</taxon>
        <taxon>Pseudomonadati</taxon>
        <taxon>Campylobacterota</taxon>
        <taxon>Epsilonproteobacteria</taxon>
        <taxon>Campylobacterales</taxon>
        <taxon>Sulfurovaceae</taxon>
        <taxon>Nitratifractor</taxon>
    </lineage>
</organism>
<dbReference type="AlphaFoldDB" id="E6X0U0"/>
<dbReference type="CDD" id="cd00565">
    <property type="entry name" value="Ubl_ThiS"/>
    <property type="match status" value="1"/>
</dbReference>
<dbReference type="OrthoDB" id="197113at2"/>
<dbReference type="EMBL" id="CP002452">
    <property type="protein sequence ID" value="ADV46872.1"/>
    <property type="molecule type" value="Genomic_DNA"/>
</dbReference>
<evidence type="ECO:0000313" key="2">
    <source>
        <dbReference type="Proteomes" id="UP000008633"/>
    </source>
</evidence>
<dbReference type="PANTHER" id="PTHR34472">
    <property type="entry name" value="SULFUR CARRIER PROTEIN THIS"/>
    <property type="match status" value="1"/>
</dbReference>
<reference evidence="1 2" key="1">
    <citation type="journal article" date="2011" name="Stand. Genomic Sci.">
        <title>Complete genome sequence of Nitratifractor salsuginis type strain (E9I37-1).</title>
        <authorList>
            <person name="Anderson I."/>
            <person name="Sikorski J."/>
            <person name="Zeytun A."/>
            <person name="Nolan M."/>
            <person name="Lapidus A."/>
            <person name="Lucas S."/>
            <person name="Hammon N."/>
            <person name="Deshpande S."/>
            <person name="Cheng J.F."/>
            <person name="Tapia R."/>
            <person name="Han C."/>
            <person name="Goodwin L."/>
            <person name="Pitluck S."/>
            <person name="Liolios K."/>
            <person name="Pagani I."/>
            <person name="Ivanova N."/>
            <person name="Huntemann M."/>
            <person name="Mavromatis K."/>
            <person name="Ovchinikova G."/>
            <person name="Pati A."/>
            <person name="Chen A."/>
            <person name="Palaniappan K."/>
            <person name="Land M."/>
            <person name="Hauser L."/>
            <person name="Brambilla E.M."/>
            <person name="Ngatchou-Djao O.D."/>
            <person name="Rohde M."/>
            <person name="Tindall B.J."/>
            <person name="Goker M."/>
            <person name="Detter J.C."/>
            <person name="Woyke T."/>
            <person name="Bristow J."/>
            <person name="Eisen J.A."/>
            <person name="Markowitz V."/>
            <person name="Hugenholtz P."/>
            <person name="Klenk H.P."/>
            <person name="Kyrpides N.C."/>
        </authorList>
    </citation>
    <scope>NUCLEOTIDE SEQUENCE [LARGE SCALE GENOMIC DNA]</scope>
    <source>
        <strain evidence="2">DSM 16511 / JCM 12458 / E9I37-1</strain>
    </source>
</reference>
<dbReference type="InterPro" id="IPR016155">
    <property type="entry name" value="Mopterin_synth/thiamin_S_b"/>
</dbReference>
<dbReference type="InterPro" id="IPR003749">
    <property type="entry name" value="ThiS/MoaD-like"/>
</dbReference>
<reference evidence="2" key="2">
    <citation type="submission" date="2011-01" db="EMBL/GenBank/DDBJ databases">
        <title>The complete genome of Nitratifractor salsuginis DSM 16511.</title>
        <authorList>
            <consortium name="US DOE Joint Genome Institute (JGI-PGF)"/>
            <person name="Lucas S."/>
            <person name="Copeland A."/>
            <person name="Lapidus A."/>
            <person name="Bruce D."/>
            <person name="Goodwin L."/>
            <person name="Pitluck S."/>
            <person name="Kyrpides N."/>
            <person name="Mavromatis K."/>
            <person name="Ivanova N."/>
            <person name="Mikhailova N."/>
            <person name="Zeytun A."/>
            <person name="Detter J.C."/>
            <person name="Tapia R."/>
            <person name="Han C."/>
            <person name="Land M."/>
            <person name="Hauser L."/>
            <person name="Markowitz V."/>
            <person name="Cheng J.-F."/>
            <person name="Hugenholtz P."/>
            <person name="Woyke T."/>
            <person name="Wu D."/>
            <person name="Tindall B."/>
            <person name="Schuetze A."/>
            <person name="Brambilla E."/>
            <person name="Klenk H.-P."/>
            <person name="Eisen J.A."/>
        </authorList>
    </citation>
    <scope>NUCLEOTIDE SEQUENCE [LARGE SCALE GENOMIC DNA]</scope>
    <source>
        <strain evidence="2">DSM 16511 / JCM 12458 / E9I37-1</strain>
    </source>
</reference>
<gene>
    <name evidence="1" type="ordered locus">Nitsa_1624</name>
</gene>
<dbReference type="PANTHER" id="PTHR34472:SF1">
    <property type="entry name" value="SULFUR CARRIER PROTEIN THIS"/>
    <property type="match status" value="1"/>
</dbReference>
<evidence type="ECO:0000313" key="1">
    <source>
        <dbReference type="EMBL" id="ADV46872.1"/>
    </source>
</evidence>
<accession>E6X0U0</accession>
<dbReference type="Proteomes" id="UP000008633">
    <property type="component" value="Chromosome"/>
</dbReference>
<keyword evidence="2" id="KW-1185">Reference proteome</keyword>
<name>E6X0U0_NITSE</name>
<dbReference type="HOGENOM" id="CLU_174611_3_3_7"/>
<dbReference type="InterPro" id="IPR012675">
    <property type="entry name" value="Beta-grasp_dom_sf"/>
</dbReference>
<dbReference type="InterPro" id="IPR010035">
    <property type="entry name" value="Thi_S"/>
</dbReference>
<dbReference type="RefSeq" id="WP_013554560.1">
    <property type="nucleotide sequence ID" value="NC_014935.1"/>
</dbReference>
<proteinExistence type="predicted"/>